<evidence type="ECO:0000313" key="3">
    <source>
        <dbReference type="Proteomes" id="UP000500953"/>
    </source>
</evidence>
<protein>
    <submittedName>
        <fullName evidence="2">DUF4239 domain-containing protein</fullName>
    </submittedName>
</protein>
<feature type="transmembrane region" description="Helical" evidence="1">
    <location>
        <begin position="179"/>
        <end position="200"/>
    </location>
</feature>
<dbReference type="Pfam" id="PF14023">
    <property type="entry name" value="Bestrophin-like"/>
    <property type="match status" value="1"/>
</dbReference>
<proteinExistence type="predicted"/>
<keyword evidence="1" id="KW-0472">Membrane</keyword>
<feature type="transmembrane region" description="Helical" evidence="1">
    <location>
        <begin position="6"/>
        <end position="26"/>
    </location>
</feature>
<dbReference type="AlphaFoldDB" id="A0A6G9YUF8"/>
<dbReference type="Proteomes" id="UP000500953">
    <property type="component" value="Chromosome"/>
</dbReference>
<dbReference type="InterPro" id="IPR025333">
    <property type="entry name" value="DUF4239"/>
</dbReference>
<accession>A0A6G9YUF8</accession>
<feature type="transmembrane region" description="Helical" evidence="1">
    <location>
        <begin position="207"/>
        <end position="224"/>
    </location>
</feature>
<dbReference type="RefSeq" id="WP_167484401.1">
    <property type="nucleotide sequence ID" value="NZ_CP046173.1"/>
</dbReference>
<feature type="transmembrane region" description="Helical" evidence="1">
    <location>
        <begin position="38"/>
        <end position="62"/>
    </location>
</feature>
<reference evidence="2 3" key="1">
    <citation type="journal article" date="2019" name="ACS Chem. Biol.">
        <title>Identification and Mobilization of a Cryptic Antibiotic Biosynthesis Gene Locus from a Human-Pathogenic Nocardia Isolate.</title>
        <authorList>
            <person name="Herisse M."/>
            <person name="Ishida K."/>
            <person name="Porter J.L."/>
            <person name="Howden B."/>
            <person name="Hertweck C."/>
            <person name="Stinear T.P."/>
            <person name="Pidot S.J."/>
        </authorList>
    </citation>
    <scope>NUCLEOTIDE SEQUENCE [LARGE SCALE GENOMIC DNA]</scope>
    <source>
        <strain evidence="2 3">AUSMDU00012715</strain>
    </source>
</reference>
<keyword evidence="1" id="KW-0812">Transmembrane</keyword>
<sequence>MVQELIVAGLGAVVAVIVFVVGARVWPEQWQRGRDETAGDLVLDLVRNLFIAVIAFMVVLFWQQDDDAENHTVVEAKGLVGVYSLAHNLPEPHHRRVQGLVRDYTGRVLEREWGLMRREHRLDTSTQAALTALQDALAAVPAGDPGVADLRFKAFDSLQQVTEARQDRAVDVDRSVPGFLWIALYVGAVLVLASPVVSGLRITRNNVLVIALLGVVIASMLLQFHHLDRPFSGHAVVSRGAFENAMTTFGQIT</sequence>
<name>A0A6G9YUF8_9NOCA</name>
<keyword evidence="1" id="KW-1133">Transmembrane helix</keyword>
<gene>
    <name evidence="2" type="ORF">F6W96_00185</name>
</gene>
<dbReference type="EMBL" id="CP046173">
    <property type="protein sequence ID" value="QIS16969.1"/>
    <property type="molecule type" value="Genomic_DNA"/>
</dbReference>
<evidence type="ECO:0000256" key="1">
    <source>
        <dbReference type="SAM" id="Phobius"/>
    </source>
</evidence>
<evidence type="ECO:0000313" key="2">
    <source>
        <dbReference type="EMBL" id="QIS16969.1"/>
    </source>
</evidence>
<organism evidence="2 3">
    <name type="scientific">Nocardia terpenica</name>
    <dbReference type="NCBI Taxonomy" id="455432"/>
    <lineage>
        <taxon>Bacteria</taxon>
        <taxon>Bacillati</taxon>
        <taxon>Actinomycetota</taxon>
        <taxon>Actinomycetes</taxon>
        <taxon>Mycobacteriales</taxon>
        <taxon>Nocardiaceae</taxon>
        <taxon>Nocardia</taxon>
    </lineage>
</organism>